<name>A0A2B7WVB5_9EURO</name>
<evidence type="ECO:0000313" key="2">
    <source>
        <dbReference type="EMBL" id="PGH00441.1"/>
    </source>
</evidence>
<evidence type="ECO:0000259" key="1">
    <source>
        <dbReference type="Pfam" id="PF01243"/>
    </source>
</evidence>
<feature type="domain" description="Pyridoxamine 5'-phosphate oxidase N-terminal" evidence="1">
    <location>
        <begin position="26"/>
        <end position="160"/>
    </location>
</feature>
<dbReference type="InterPro" id="IPR011576">
    <property type="entry name" value="Pyridox_Oxase_N"/>
</dbReference>
<dbReference type="GO" id="GO:0005634">
    <property type="term" value="C:nucleus"/>
    <property type="evidence" value="ECO:0007669"/>
    <property type="project" value="TreeGrafter"/>
</dbReference>
<dbReference type="Proteomes" id="UP000223968">
    <property type="component" value="Unassembled WGS sequence"/>
</dbReference>
<dbReference type="GO" id="GO:0005737">
    <property type="term" value="C:cytoplasm"/>
    <property type="evidence" value="ECO:0007669"/>
    <property type="project" value="TreeGrafter"/>
</dbReference>
<dbReference type="EMBL" id="PDNB01000186">
    <property type="protein sequence ID" value="PGH00441.1"/>
    <property type="molecule type" value="Genomic_DNA"/>
</dbReference>
<dbReference type="Pfam" id="PF01243">
    <property type="entry name" value="PNPOx_N"/>
    <property type="match status" value="1"/>
</dbReference>
<accession>A0A2B7WVB5</accession>
<organism evidence="2 3">
    <name type="scientific">Helicocarpus griseus UAMH5409</name>
    <dbReference type="NCBI Taxonomy" id="1447875"/>
    <lineage>
        <taxon>Eukaryota</taxon>
        <taxon>Fungi</taxon>
        <taxon>Dikarya</taxon>
        <taxon>Ascomycota</taxon>
        <taxon>Pezizomycotina</taxon>
        <taxon>Eurotiomycetes</taxon>
        <taxon>Eurotiomycetidae</taxon>
        <taxon>Onygenales</taxon>
        <taxon>Ajellomycetaceae</taxon>
        <taxon>Helicocarpus</taxon>
    </lineage>
</organism>
<reference evidence="2 3" key="1">
    <citation type="submission" date="2017-10" db="EMBL/GenBank/DDBJ databases">
        <title>Comparative genomics in systemic dimorphic fungi from Ajellomycetaceae.</title>
        <authorList>
            <person name="Munoz J.F."/>
            <person name="Mcewen J.G."/>
            <person name="Clay O.K."/>
            <person name="Cuomo C.A."/>
        </authorList>
    </citation>
    <scope>NUCLEOTIDE SEQUENCE [LARGE SCALE GENOMIC DNA]</scope>
    <source>
        <strain evidence="2 3">UAMH5409</strain>
    </source>
</reference>
<protein>
    <recommendedName>
        <fullName evidence="1">Pyridoxamine 5'-phosphate oxidase N-terminal domain-containing protein</fullName>
    </recommendedName>
</protein>
<gene>
    <name evidence="2" type="ORF">AJ79_08214</name>
</gene>
<dbReference type="Gene3D" id="2.30.110.10">
    <property type="entry name" value="Electron Transport, Fmn-binding Protein, Chain A"/>
    <property type="match status" value="1"/>
</dbReference>
<dbReference type="STRING" id="1447875.A0A2B7WVB5"/>
<dbReference type="OrthoDB" id="5300823at2759"/>
<sequence length="251" mass="27167">MAESHHPPLSYEASATTTHPHFASSLPPEVVSCLKNARFLHLATCASHTPHVSLMSYTYLPSAPFTTHPTIIMTTNASSKKTLNLLSNPRVSLLVHDWVSHRPPTRTRDVTRDGSPPPAATRSSLASLLLNINTSALSSISTTIIGEARFAEQGSEEEKWCKERHLENNTFASDAPEGMSLFAAAREGEGDGQGGVATESTVTVDETARVVIVEVREGRIADWKGGVRDWAVVAEGEERGREEGMVNGVRE</sequence>
<evidence type="ECO:0000313" key="3">
    <source>
        <dbReference type="Proteomes" id="UP000223968"/>
    </source>
</evidence>
<dbReference type="AlphaFoldDB" id="A0A2B7WVB5"/>
<proteinExistence type="predicted"/>
<comment type="caution">
    <text evidence="2">The sequence shown here is derived from an EMBL/GenBank/DDBJ whole genome shotgun (WGS) entry which is preliminary data.</text>
</comment>
<dbReference type="PANTHER" id="PTHR28040">
    <property type="entry name" value="PYRIDOXAMINE 5'-PHOSPHATE OXIDASE YLR456W HOMOLOG-RELATED"/>
    <property type="match status" value="1"/>
</dbReference>
<dbReference type="InterPro" id="IPR052841">
    <property type="entry name" value="PMP_oxidase-like"/>
</dbReference>
<dbReference type="InterPro" id="IPR012349">
    <property type="entry name" value="Split_barrel_FMN-bd"/>
</dbReference>
<dbReference type="SUPFAM" id="SSF50475">
    <property type="entry name" value="FMN-binding split barrel"/>
    <property type="match status" value="1"/>
</dbReference>
<keyword evidence="3" id="KW-1185">Reference proteome</keyword>
<dbReference type="PANTHER" id="PTHR28040:SF1">
    <property type="entry name" value="PYRIDOXAMINE 5'-PHOSPHATE OXIDASE YLR456W HOMOLOG-RELATED"/>
    <property type="match status" value="1"/>
</dbReference>